<dbReference type="EMBL" id="WBKG01000015">
    <property type="protein sequence ID" value="KAB1987199.1"/>
    <property type="molecule type" value="Genomic_DNA"/>
</dbReference>
<protein>
    <submittedName>
        <fullName evidence="3">Uncharacterized protein</fullName>
    </submittedName>
</protein>
<evidence type="ECO:0000256" key="1">
    <source>
        <dbReference type="SAM" id="MobiDB-lite"/>
    </source>
</evidence>
<reference evidence="3 4" key="1">
    <citation type="submission" date="2019-09" db="EMBL/GenBank/DDBJ databases">
        <title>Isolation and identification of active actinomycetes.</title>
        <authorList>
            <person name="Yu Z."/>
            <person name="Han C."/>
            <person name="Yu B."/>
        </authorList>
    </citation>
    <scope>NUCLEOTIDE SEQUENCE [LARGE SCALE GENOMIC DNA]</scope>
    <source>
        <strain evidence="3 4">NEAU-H2</strain>
    </source>
</reference>
<sequence>MVTTRSPWRAIRIRSTAGPWAYVPTLVVLLFSVFVTHAVHVESADGHLSTSAAASAVLPGGDVRRAAVEAAPRSAADAGERHGAHESAHPGDHCASGRLQQGPARAVPRFAASIRESASADTASVVRVTATDRRMEGAPPAALRVASVVRQV</sequence>
<evidence type="ECO:0000313" key="3">
    <source>
        <dbReference type="EMBL" id="KAB1987199.1"/>
    </source>
</evidence>
<organism evidence="3 4">
    <name type="scientific">Streptomyces triticiradicis</name>
    <dbReference type="NCBI Taxonomy" id="2651189"/>
    <lineage>
        <taxon>Bacteria</taxon>
        <taxon>Bacillati</taxon>
        <taxon>Actinomycetota</taxon>
        <taxon>Actinomycetes</taxon>
        <taxon>Kitasatosporales</taxon>
        <taxon>Streptomycetaceae</taxon>
        <taxon>Streptomyces</taxon>
    </lineage>
</organism>
<keyword evidence="2" id="KW-1133">Transmembrane helix</keyword>
<comment type="caution">
    <text evidence="3">The sequence shown here is derived from an EMBL/GenBank/DDBJ whole genome shotgun (WGS) entry which is preliminary data.</text>
</comment>
<evidence type="ECO:0000256" key="2">
    <source>
        <dbReference type="SAM" id="Phobius"/>
    </source>
</evidence>
<evidence type="ECO:0000313" key="4">
    <source>
        <dbReference type="Proteomes" id="UP000442990"/>
    </source>
</evidence>
<keyword evidence="2" id="KW-0812">Transmembrane</keyword>
<feature type="compositionally biased region" description="Basic and acidic residues" evidence="1">
    <location>
        <begin position="78"/>
        <end position="92"/>
    </location>
</feature>
<feature type="transmembrane region" description="Helical" evidence="2">
    <location>
        <begin position="20"/>
        <end position="39"/>
    </location>
</feature>
<accession>A0A7J5DEV7</accession>
<dbReference type="AlphaFoldDB" id="A0A7J5DEV7"/>
<name>A0A7J5DEV7_9ACTN</name>
<keyword evidence="4" id="KW-1185">Reference proteome</keyword>
<feature type="region of interest" description="Disordered" evidence="1">
    <location>
        <begin position="68"/>
        <end position="102"/>
    </location>
</feature>
<proteinExistence type="predicted"/>
<gene>
    <name evidence="3" type="ORF">F8144_19440</name>
</gene>
<feature type="compositionally biased region" description="Low complexity" evidence="1">
    <location>
        <begin position="68"/>
        <end position="77"/>
    </location>
</feature>
<keyword evidence="2" id="KW-0472">Membrane</keyword>
<dbReference type="Proteomes" id="UP000442990">
    <property type="component" value="Unassembled WGS sequence"/>
</dbReference>